<dbReference type="SUPFAM" id="SSF57863">
    <property type="entry name" value="ArfGap/RecO-like zinc finger"/>
    <property type="match status" value="1"/>
</dbReference>
<gene>
    <name evidence="8" type="ORF">RMAR0315_LOCUS6226</name>
</gene>
<feature type="region of interest" description="Disordered" evidence="6">
    <location>
        <begin position="149"/>
        <end position="235"/>
    </location>
</feature>
<dbReference type="PRINTS" id="PR00405">
    <property type="entry name" value="REVINTRACTNG"/>
</dbReference>
<dbReference type="PANTHER" id="PTHR45686:SF4">
    <property type="entry name" value="ADP-RIBOSYLATION FACTOR GTPASE ACTIVATING PROTEIN 3, ISOFORM H"/>
    <property type="match status" value="1"/>
</dbReference>
<dbReference type="PANTHER" id="PTHR45686">
    <property type="entry name" value="ADP-RIBOSYLATION FACTOR GTPASE ACTIVATING PROTEIN 3, ISOFORM H-RELATED"/>
    <property type="match status" value="1"/>
</dbReference>
<proteinExistence type="predicted"/>
<keyword evidence="1" id="KW-0343">GTPase activation</keyword>
<protein>
    <recommendedName>
        <fullName evidence="7">Arf-GAP domain-containing protein</fullName>
    </recommendedName>
</protein>
<evidence type="ECO:0000256" key="6">
    <source>
        <dbReference type="SAM" id="MobiDB-lite"/>
    </source>
</evidence>
<keyword evidence="2" id="KW-0479">Metal-binding</keyword>
<organism evidence="8">
    <name type="scientific">Rhodosorus marinus</name>
    <dbReference type="NCBI Taxonomy" id="101924"/>
    <lineage>
        <taxon>Eukaryota</taxon>
        <taxon>Rhodophyta</taxon>
        <taxon>Stylonematophyceae</taxon>
        <taxon>Stylonematales</taxon>
        <taxon>Stylonemataceae</taxon>
        <taxon>Rhodosorus</taxon>
    </lineage>
</organism>
<dbReference type="GO" id="GO:0008270">
    <property type="term" value="F:zinc ion binding"/>
    <property type="evidence" value="ECO:0007669"/>
    <property type="project" value="UniProtKB-KW"/>
</dbReference>
<reference evidence="8" key="1">
    <citation type="submission" date="2021-01" db="EMBL/GenBank/DDBJ databases">
        <authorList>
            <person name="Corre E."/>
            <person name="Pelletier E."/>
            <person name="Niang G."/>
            <person name="Scheremetjew M."/>
            <person name="Finn R."/>
            <person name="Kale V."/>
            <person name="Holt S."/>
            <person name="Cochrane G."/>
            <person name="Meng A."/>
            <person name="Brown T."/>
            <person name="Cohen L."/>
        </authorList>
    </citation>
    <scope>NUCLEOTIDE SEQUENCE</scope>
    <source>
        <strain evidence="8">UTEX LB 2760</strain>
    </source>
</reference>
<evidence type="ECO:0000256" key="5">
    <source>
        <dbReference type="PROSITE-ProRule" id="PRU00288"/>
    </source>
</evidence>
<dbReference type="EMBL" id="HBEK01011361">
    <property type="protein sequence ID" value="CAD8396239.1"/>
    <property type="molecule type" value="Transcribed_RNA"/>
</dbReference>
<evidence type="ECO:0000259" key="7">
    <source>
        <dbReference type="PROSITE" id="PS50115"/>
    </source>
</evidence>
<dbReference type="CDD" id="cd08831">
    <property type="entry name" value="ArfGap_ArfGap2_3_like"/>
    <property type="match status" value="1"/>
</dbReference>
<dbReference type="GO" id="GO:0005096">
    <property type="term" value="F:GTPase activator activity"/>
    <property type="evidence" value="ECO:0007669"/>
    <property type="project" value="UniProtKB-KW"/>
</dbReference>
<feature type="domain" description="Arf-GAP" evidence="7">
    <location>
        <begin position="13"/>
        <end position="96"/>
    </location>
</feature>
<dbReference type="GO" id="GO:0048205">
    <property type="term" value="P:COPI coating of Golgi vesicle"/>
    <property type="evidence" value="ECO:0007669"/>
    <property type="project" value="TreeGrafter"/>
</dbReference>
<evidence type="ECO:0000256" key="2">
    <source>
        <dbReference type="ARBA" id="ARBA00022723"/>
    </source>
</evidence>
<dbReference type="AlphaFoldDB" id="A0A7S0G552"/>
<dbReference type="InterPro" id="IPR037278">
    <property type="entry name" value="ARFGAP/RecO"/>
</dbReference>
<name>A0A7S0G552_9RHOD</name>
<accession>A0A7S0G552</accession>
<dbReference type="InterPro" id="IPR001164">
    <property type="entry name" value="ArfGAP_dom"/>
</dbReference>
<sequence>MAPQQEDIAENANEVLRRLRIKPENKACFDCGAKNPTWASTSFGVFICLDCSGSHRQMGTHITFVRSTNMDTWTKKDLERMVQGGNAKAFTFYKDHGWRGEANQSLLQKYTGNVSTMYKMGLERKVTQSLGSTESLGDFPVHVDAKALAREESDHEEAPVPHSVQQVEEEKIKSPKLKPESGKLPTPTATLYAPSGKRNTKKGGGLGARKTTTKKKPSSEIDWSKVGSEVGPQPLVPPVPKMPISKSSPVVSAGAVNQEAVKTATTTAAPTMDTEKYQNRKGISSADFFPDQAAPQSDMADLSVRFSGSTNISSDAYHGNNMGGQYRSSPYMQQDDEYAETIGNLTSAANNAVKSVAGYLDDMLNKGYN</sequence>
<evidence type="ECO:0000256" key="4">
    <source>
        <dbReference type="ARBA" id="ARBA00022833"/>
    </source>
</evidence>
<feature type="compositionally biased region" description="Basic and acidic residues" evidence="6">
    <location>
        <begin position="168"/>
        <end position="181"/>
    </location>
</feature>
<keyword evidence="3 5" id="KW-0863">Zinc-finger</keyword>
<dbReference type="PROSITE" id="PS50115">
    <property type="entry name" value="ARFGAP"/>
    <property type="match status" value="1"/>
</dbReference>
<evidence type="ECO:0000256" key="1">
    <source>
        <dbReference type="ARBA" id="ARBA00022468"/>
    </source>
</evidence>
<dbReference type="Gene3D" id="1.10.220.150">
    <property type="entry name" value="Arf GTPase activating protein"/>
    <property type="match status" value="1"/>
</dbReference>
<keyword evidence="4" id="KW-0862">Zinc</keyword>
<feature type="compositionally biased region" description="Basic and acidic residues" evidence="6">
    <location>
        <begin position="149"/>
        <end position="159"/>
    </location>
</feature>
<dbReference type="SMART" id="SM00105">
    <property type="entry name" value="ArfGap"/>
    <property type="match status" value="1"/>
</dbReference>
<dbReference type="InterPro" id="IPR038508">
    <property type="entry name" value="ArfGAP_dom_sf"/>
</dbReference>
<dbReference type="GO" id="GO:0000139">
    <property type="term" value="C:Golgi membrane"/>
    <property type="evidence" value="ECO:0007669"/>
    <property type="project" value="GOC"/>
</dbReference>
<evidence type="ECO:0000256" key="3">
    <source>
        <dbReference type="ARBA" id="ARBA00022771"/>
    </source>
</evidence>
<evidence type="ECO:0000313" key="8">
    <source>
        <dbReference type="EMBL" id="CAD8396239.1"/>
    </source>
</evidence>
<dbReference type="Pfam" id="PF01412">
    <property type="entry name" value="ArfGap"/>
    <property type="match status" value="1"/>
</dbReference>